<protein>
    <submittedName>
        <fullName evidence="3">Universal stress protein</fullName>
    </submittedName>
</protein>
<dbReference type="AlphaFoldDB" id="A0A5A7SCF7"/>
<proteinExistence type="inferred from homology"/>
<keyword evidence="4" id="KW-1185">Reference proteome</keyword>
<dbReference type="Pfam" id="PF00582">
    <property type="entry name" value="Usp"/>
    <property type="match status" value="1"/>
</dbReference>
<dbReference type="OrthoDB" id="3427787at2"/>
<dbReference type="InterPro" id="IPR006016">
    <property type="entry name" value="UspA"/>
</dbReference>
<evidence type="ECO:0000313" key="4">
    <source>
        <dbReference type="Proteomes" id="UP000322244"/>
    </source>
</evidence>
<dbReference type="PRINTS" id="PR01438">
    <property type="entry name" value="UNVRSLSTRESS"/>
</dbReference>
<evidence type="ECO:0000259" key="2">
    <source>
        <dbReference type="Pfam" id="PF00582"/>
    </source>
</evidence>
<dbReference type="PANTHER" id="PTHR46268:SF6">
    <property type="entry name" value="UNIVERSAL STRESS PROTEIN UP12"/>
    <property type="match status" value="1"/>
</dbReference>
<evidence type="ECO:0000313" key="3">
    <source>
        <dbReference type="EMBL" id="KAA0023828.1"/>
    </source>
</evidence>
<comment type="similarity">
    <text evidence="1">Belongs to the universal stress protein A family.</text>
</comment>
<organism evidence="3 4">
    <name type="scientific">Antrihabitans cavernicola</name>
    <dbReference type="NCBI Taxonomy" id="2495913"/>
    <lineage>
        <taxon>Bacteria</taxon>
        <taxon>Bacillati</taxon>
        <taxon>Actinomycetota</taxon>
        <taxon>Actinomycetes</taxon>
        <taxon>Mycobacteriales</taxon>
        <taxon>Nocardiaceae</taxon>
        <taxon>Antrihabitans</taxon>
    </lineage>
</organism>
<comment type="caution">
    <text evidence="3">The sequence shown here is derived from an EMBL/GenBank/DDBJ whole genome shotgun (WGS) entry which is preliminary data.</text>
</comment>
<gene>
    <name evidence="3" type="ORF">FOY51_04315</name>
</gene>
<accession>A0A5A7SCF7</accession>
<sequence>MTGDWGRIERGTTSIIDFERAEDWLMGSYPRVLIGTDGSVDSAIAVDVGSTIAARLGVPVSILTVWTGDDNVPGSRDYEWAKSVTDNAEELVTGRGVSDVTGEQLSGKPEEELLRVATEQPETLLVVGGRGLTKASSRVSGSVSNRLSHHSPADVLFAQGPLRESGARVGLTTDGSVTSRLAVRRGLELALALGATPHVVTVAKDQGEGERLMGASLGELGIDVPDVTPERDILIGVLPAKALIDAASNYDIMVIGNRSMSGPSRLLGSIANKVTHGVEGNLLLVNTSSE</sequence>
<dbReference type="EMBL" id="VLNY01000002">
    <property type="protein sequence ID" value="KAA0023828.1"/>
    <property type="molecule type" value="Genomic_DNA"/>
</dbReference>
<dbReference type="InterPro" id="IPR006015">
    <property type="entry name" value="Universal_stress_UspA"/>
</dbReference>
<reference evidence="3 4" key="1">
    <citation type="submission" date="2019-07" db="EMBL/GenBank/DDBJ databases">
        <title>Rhodococcus cavernicolus sp. nov., isolated from a cave.</title>
        <authorList>
            <person name="Lee S.D."/>
        </authorList>
    </citation>
    <scope>NUCLEOTIDE SEQUENCE [LARGE SCALE GENOMIC DNA]</scope>
    <source>
        <strain evidence="3 4">C1-24</strain>
    </source>
</reference>
<dbReference type="CDD" id="cd00293">
    <property type="entry name" value="USP-like"/>
    <property type="match status" value="2"/>
</dbReference>
<dbReference type="SUPFAM" id="SSF52402">
    <property type="entry name" value="Adenine nucleotide alpha hydrolases-like"/>
    <property type="match status" value="2"/>
</dbReference>
<name>A0A5A7SCF7_9NOCA</name>
<evidence type="ECO:0000256" key="1">
    <source>
        <dbReference type="ARBA" id="ARBA00008791"/>
    </source>
</evidence>
<dbReference type="Proteomes" id="UP000322244">
    <property type="component" value="Unassembled WGS sequence"/>
</dbReference>
<dbReference type="Gene3D" id="3.40.50.12370">
    <property type="match status" value="1"/>
</dbReference>
<dbReference type="PANTHER" id="PTHR46268">
    <property type="entry name" value="STRESS RESPONSE PROTEIN NHAX"/>
    <property type="match status" value="1"/>
</dbReference>
<feature type="domain" description="UspA" evidence="2">
    <location>
        <begin position="29"/>
        <end position="156"/>
    </location>
</feature>